<protein>
    <submittedName>
        <fullName evidence="3">Uncharacterized protein</fullName>
    </submittedName>
</protein>
<gene>
    <name evidence="3" type="ORF">KIN34_08150</name>
</gene>
<dbReference type="Proteomes" id="UP000722125">
    <property type="component" value="Unassembled WGS sequence"/>
</dbReference>
<feature type="region of interest" description="Disordered" evidence="2">
    <location>
        <begin position="164"/>
        <end position="350"/>
    </location>
</feature>
<keyword evidence="4" id="KW-1185">Reference proteome</keyword>
<feature type="compositionally biased region" description="Gly residues" evidence="2">
    <location>
        <begin position="326"/>
        <end position="350"/>
    </location>
</feature>
<evidence type="ECO:0000313" key="3">
    <source>
        <dbReference type="EMBL" id="MBT0994257.1"/>
    </source>
</evidence>
<feature type="compositionally biased region" description="Gly residues" evidence="2">
    <location>
        <begin position="407"/>
        <end position="440"/>
    </location>
</feature>
<keyword evidence="1" id="KW-0175">Coiled coil</keyword>
<feature type="compositionally biased region" description="Pro residues" evidence="2">
    <location>
        <begin position="192"/>
        <end position="210"/>
    </location>
</feature>
<accession>A0ABS5TYT5</accession>
<organism evidence="3 4">
    <name type="scientific">Cellulomonas fulva</name>
    <dbReference type="NCBI Taxonomy" id="2835530"/>
    <lineage>
        <taxon>Bacteria</taxon>
        <taxon>Bacillati</taxon>
        <taxon>Actinomycetota</taxon>
        <taxon>Actinomycetes</taxon>
        <taxon>Micrococcales</taxon>
        <taxon>Cellulomonadaceae</taxon>
        <taxon>Cellulomonas</taxon>
    </lineage>
</organism>
<reference evidence="3 4" key="1">
    <citation type="submission" date="2021-05" db="EMBL/GenBank/DDBJ databases">
        <title>Description of Cellulomonas sp. DKR-3 sp. nov.</title>
        <authorList>
            <person name="Dahal R.H."/>
            <person name="Chaudhary D.K."/>
        </authorList>
    </citation>
    <scope>NUCLEOTIDE SEQUENCE [LARGE SCALE GENOMIC DNA]</scope>
    <source>
        <strain evidence="3 4">DKR-3</strain>
    </source>
</reference>
<dbReference type="EMBL" id="JAHBOH010000001">
    <property type="protein sequence ID" value="MBT0994257.1"/>
    <property type="molecule type" value="Genomic_DNA"/>
</dbReference>
<proteinExistence type="predicted"/>
<feature type="coiled-coil region" evidence="1">
    <location>
        <begin position="134"/>
        <end position="161"/>
    </location>
</feature>
<feature type="compositionally biased region" description="Pro residues" evidence="2">
    <location>
        <begin position="222"/>
        <end position="278"/>
    </location>
</feature>
<feature type="region of interest" description="Disordered" evidence="2">
    <location>
        <begin position="406"/>
        <end position="494"/>
    </location>
</feature>
<comment type="caution">
    <text evidence="3">The sequence shown here is derived from an EMBL/GenBank/DDBJ whole genome shotgun (WGS) entry which is preliminary data.</text>
</comment>
<evidence type="ECO:0000256" key="1">
    <source>
        <dbReference type="SAM" id="Coils"/>
    </source>
</evidence>
<name>A0ABS5TYT5_9CELL</name>
<evidence type="ECO:0000256" key="2">
    <source>
        <dbReference type="SAM" id="MobiDB-lite"/>
    </source>
</evidence>
<feature type="compositionally biased region" description="Gly residues" evidence="2">
    <location>
        <begin position="302"/>
        <end position="318"/>
    </location>
</feature>
<feature type="compositionally biased region" description="Low complexity" evidence="2">
    <location>
        <begin position="287"/>
        <end position="299"/>
    </location>
</feature>
<evidence type="ECO:0000313" key="4">
    <source>
        <dbReference type="Proteomes" id="UP000722125"/>
    </source>
</evidence>
<dbReference type="RefSeq" id="WP_214349062.1">
    <property type="nucleotide sequence ID" value="NZ_JAHBOH010000001.1"/>
</dbReference>
<sequence>MDREKAAELAKTLDAAPDLAVDDAMDLRKLTTPLEEISERLGAMSGELGVSGKVAEAADEKILEIVRKLKAHADVVVDAAGVAQSAAGIVSRAQTEYQQLPSGQLSSWERREYEEAGAGPGITYIEQARAQQRENEADKALTSMSNDLNDLQARMLSLNERVEEYRVPEDDPATPGGRTPSTIPSVPGPNGSTPPPGGGVPPIGSVPPPSGNYQPPDVGGPTDPPYPGYPDPTDPGYPDPTDPGYPDPTDPGYPDPTDPGYPDPTDPGYPDPTDPGYPDPGDGPGGSDPTYPGDGTTPPWQYGGGDVHSDGPGAGTPYGPGPIGGPNPNLGGGLGNGGPGQGTLPGGTAPGSGGVVGGALAGGLAVGGTALGAVGGSRLSGTAGGLGTPAGALGGGAVMAGPMGSPVGAGGAGGAGGAAGGRPGATGMVGGGAGGAGGAGSTSKKKRAGSLGYLAPELDDEESPVGRAAGMRSGSREDRPDVVASSASDDDETW</sequence>